<evidence type="ECO:0000313" key="1">
    <source>
        <dbReference type="EMBL" id="MDN3578738.1"/>
    </source>
</evidence>
<sequence>MEPSLFQAGKLALVDLTGLSRDSLHLHIGLLVWLLAMLLGRRPPRSLLPLAMAALAATAGELLDRHNALSLLGHWHWQASLHDWVNTLLWPSLLCLLARSGRLDTALRT</sequence>
<dbReference type="EMBL" id="JAUFPU010000018">
    <property type="protein sequence ID" value="MDN3578738.1"/>
    <property type="molecule type" value="Genomic_DNA"/>
</dbReference>
<dbReference type="Proteomes" id="UP001180081">
    <property type="component" value="Unassembled WGS sequence"/>
</dbReference>
<gene>
    <name evidence="1" type="ORF">QWZ03_18380</name>
</gene>
<proteinExistence type="predicted"/>
<name>A0ABT8B917_9NEIS</name>
<evidence type="ECO:0000313" key="2">
    <source>
        <dbReference type="Proteomes" id="UP001180081"/>
    </source>
</evidence>
<organism evidence="1 2">
    <name type="scientific">Chitinimonas viridis</name>
    <dbReference type="NCBI Taxonomy" id="664880"/>
    <lineage>
        <taxon>Bacteria</taxon>
        <taxon>Pseudomonadati</taxon>
        <taxon>Pseudomonadota</taxon>
        <taxon>Betaproteobacteria</taxon>
        <taxon>Neisseriales</taxon>
        <taxon>Chitinibacteraceae</taxon>
        <taxon>Chitinimonas</taxon>
    </lineage>
</organism>
<keyword evidence="2" id="KW-1185">Reference proteome</keyword>
<accession>A0ABT8B917</accession>
<comment type="caution">
    <text evidence="1">The sequence shown here is derived from an EMBL/GenBank/DDBJ whole genome shotgun (WGS) entry which is preliminary data.</text>
</comment>
<evidence type="ECO:0008006" key="3">
    <source>
        <dbReference type="Google" id="ProtNLM"/>
    </source>
</evidence>
<protein>
    <recommendedName>
        <fullName evidence="3">VanZ-like domain-containing protein</fullName>
    </recommendedName>
</protein>
<reference evidence="1" key="1">
    <citation type="journal article" date="2014" name="Int. J. Syst. Evol. Microbiol.">
        <title>Complete genome of a new Firmicutes species belonging to the dominant human colonic microbiota ('Ruminococcus bicirculans') reveals two chromosomes and a selective capacity to utilize plant glucans.</title>
        <authorList>
            <consortium name="NISC Comparative Sequencing Program"/>
            <person name="Wegmann U."/>
            <person name="Louis P."/>
            <person name="Goesmann A."/>
            <person name="Henrissat B."/>
            <person name="Duncan S.H."/>
            <person name="Flint H.J."/>
        </authorList>
    </citation>
    <scope>NUCLEOTIDE SEQUENCE</scope>
    <source>
        <strain evidence="1">CECT 7703</strain>
    </source>
</reference>
<reference evidence="1" key="2">
    <citation type="submission" date="2023-06" db="EMBL/GenBank/DDBJ databases">
        <authorList>
            <person name="Lucena T."/>
            <person name="Sun Q."/>
        </authorList>
    </citation>
    <scope>NUCLEOTIDE SEQUENCE</scope>
    <source>
        <strain evidence="1">CECT 7703</strain>
    </source>
</reference>
<dbReference type="RefSeq" id="WP_290334068.1">
    <property type="nucleotide sequence ID" value="NZ_JAUFPU010000018.1"/>
</dbReference>